<keyword evidence="1" id="KW-1133">Transmembrane helix</keyword>
<accession>A0A172WNZ5</accession>
<reference evidence="2 3" key="1">
    <citation type="submission" date="2016-05" db="EMBL/GenBank/DDBJ databases">
        <title>Genome sequence of Pseudomonas stutzeri 273 and identification of the exopolysaccharide biosynthesis locus.</title>
        <authorList>
            <person name="Wu S."/>
            <person name="Sun C."/>
        </authorList>
    </citation>
    <scope>NUCLEOTIDE SEQUENCE [LARGE SCALE GENOMIC DNA]</scope>
    <source>
        <strain evidence="2 3">273</strain>
    </source>
</reference>
<feature type="transmembrane region" description="Helical" evidence="1">
    <location>
        <begin position="6"/>
        <end position="28"/>
    </location>
</feature>
<dbReference type="AlphaFoldDB" id="A0A172WNZ5"/>
<organism evidence="2 3">
    <name type="scientific">Stutzerimonas stutzeri</name>
    <name type="common">Pseudomonas stutzeri</name>
    <dbReference type="NCBI Taxonomy" id="316"/>
    <lineage>
        <taxon>Bacteria</taxon>
        <taxon>Pseudomonadati</taxon>
        <taxon>Pseudomonadota</taxon>
        <taxon>Gammaproteobacteria</taxon>
        <taxon>Pseudomonadales</taxon>
        <taxon>Pseudomonadaceae</taxon>
        <taxon>Stutzerimonas</taxon>
    </lineage>
</organism>
<keyword evidence="1" id="KW-0472">Membrane</keyword>
<dbReference type="Proteomes" id="UP000077787">
    <property type="component" value="Chromosome"/>
</dbReference>
<gene>
    <name evidence="2" type="ORF">PS273GM_07875</name>
</gene>
<protein>
    <submittedName>
        <fullName evidence="2">Uncharacterized protein</fullName>
    </submittedName>
</protein>
<evidence type="ECO:0000256" key="1">
    <source>
        <dbReference type="SAM" id="Phobius"/>
    </source>
</evidence>
<proteinExistence type="predicted"/>
<keyword evidence="1" id="KW-0812">Transmembrane</keyword>
<evidence type="ECO:0000313" key="3">
    <source>
        <dbReference type="Proteomes" id="UP000077787"/>
    </source>
</evidence>
<name>A0A172WNZ5_STUST</name>
<dbReference type="EMBL" id="CP015641">
    <property type="protein sequence ID" value="ANF25077.1"/>
    <property type="molecule type" value="Genomic_DNA"/>
</dbReference>
<evidence type="ECO:0000313" key="2">
    <source>
        <dbReference type="EMBL" id="ANF25077.1"/>
    </source>
</evidence>
<sequence>MTTIEILTLIISSSLASAIVTTILGGIISNWLKRIDYADEYYKQVLQRRIETYELLEAEIGILKQSCLDDDGKTYHLIFAYGRDNFFSLQKGLMAVMAKSLWLSNELQDAVVSINREFLDASFMANDDEELVVVGKDKYQKIASLRHQLEQIFSYDISMLHQIKPFLKKKSKAKNEFSLFHIHSGKAPN</sequence>